<name>S8DIN3_9LAMI</name>
<protein>
    <submittedName>
        <fullName evidence="1">Uncharacterized protein</fullName>
    </submittedName>
</protein>
<keyword evidence="2" id="KW-1185">Reference proteome</keyword>
<dbReference type="OrthoDB" id="1935530at2759"/>
<dbReference type="Proteomes" id="UP000015453">
    <property type="component" value="Unassembled WGS sequence"/>
</dbReference>
<evidence type="ECO:0000313" key="2">
    <source>
        <dbReference type="Proteomes" id="UP000015453"/>
    </source>
</evidence>
<proteinExistence type="predicted"/>
<feature type="non-terminal residue" evidence="1">
    <location>
        <position position="135"/>
    </location>
</feature>
<gene>
    <name evidence="1" type="ORF">M569_12077</name>
</gene>
<organism evidence="1 2">
    <name type="scientific">Genlisea aurea</name>
    <dbReference type="NCBI Taxonomy" id="192259"/>
    <lineage>
        <taxon>Eukaryota</taxon>
        <taxon>Viridiplantae</taxon>
        <taxon>Streptophyta</taxon>
        <taxon>Embryophyta</taxon>
        <taxon>Tracheophyta</taxon>
        <taxon>Spermatophyta</taxon>
        <taxon>Magnoliopsida</taxon>
        <taxon>eudicotyledons</taxon>
        <taxon>Gunneridae</taxon>
        <taxon>Pentapetalae</taxon>
        <taxon>asterids</taxon>
        <taxon>lamiids</taxon>
        <taxon>Lamiales</taxon>
        <taxon>Lentibulariaceae</taxon>
        <taxon>Genlisea</taxon>
    </lineage>
</organism>
<accession>S8DIN3</accession>
<dbReference type="EMBL" id="AUSU01005961">
    <property type="protein sequence ID" value="EPS62713.1"/>
    <property type="molecule type" value="Genomic_DNA"/>
</dbReference>
<feature type="non-terminal residue" evidence="1">
    <location>
        <position position="1"/>
    </location>
</feature>
<sequence>YKPKIRASYVNDFRIMVNRADLARAFNIPLKKEKLSSGGSVELDLDSEEVMSDDSISFVVEFVNEWLLLHGDDTWMMPIEVMDWLNTIKDGHPEKVDWASLFWFMVERELRKGINLTKCYYASHLQHLIKVQRGE</sequence>
<evidence type="ECO:0000313" key="1">
    <source>
        <dbReference type="EMBL" id="EPS62713.1"/>
    </source>
</evidence>
<comment type="caution">
    <text evidence="1">The sequence shown here is derived from an EMBL/GenBank/DDBJ whole genome shotgun (WGS) entry which is preliminary data.</text>
</comment>
<dbReference type="PANTHER" id="PTHR35120">
    <property type="entry name" value="HISTONE ACETYLTRANSFERASE KAT6B-LIKE"/>
    <property type="match status" value="1"/>
</dbReference>
<dbReference type="PANTHER" id="PTHR35120:SF2">
    <property type="entry name" value="AMINOTRANSFERASE-LIKE PLANT MOBILE DOMAIN-CONTAINING PROTEIN"/>
    <property type="match status" value="1"/>
</dbReference>
<reference evidence="1 2" key="1">
    <citation type="journal article" date="2013" name="BMC Genomics">
        <title>The miniature genome of a carnivorous plant Genlisea aurea contains a low number of genes and short non-coding sequences.</title>
        <authorList>
            <person name="Leushkin E.V."/>
            <person name="Sutormin R.A."/>
            <person name="Nabieva E.R."/>
            <person name="Penin A.A."/>
            <person name="Kondrashov A.S."/>
            <person name="Logacheva M.D."/>
        </authorList>
    </citation>
    <scope>NUCLEOTIDE SEQUENCE [LARGE SCALE GENOMIC DNA]</scope>
</reference>
<dbReference type="AlphaFoldDB" id="S8DIN3"/>